<evidence type="ECO:0000313" key="2">
    <source>
        <dbReference type="EMBL" id="KAG2617116.1"/>
    </source>
</evidence>
<evidence type="ECO:0000313" key="3">
    <source>
        <dbReference type="Proteomes" id="UP000823388"/>
    </source>
</evidence>
<feature type="compositionally biased region" description="Basic and acidic residues" evidence="1">
    <location>
        <begin position="62"/>
        <end position="72"/>
    </location>
</feature>
<protein>
    <submittedName>
        <fullName evidence="2">Uncharacterized protein</fullName>
    </submittedName>
</protein>
<evidence type="ECO:0000256" key="1">
    <source>
        <dbReference type="SAM" id="MobiDB-lite"/>
    </source>
</evidence>
<name>A0A8T0U7W0_PANVG</name>
<sequence>MHSAGPTPSPLYPGRAAPLYALKCADTRRRACRRPQVHQAGDGAARDKELVEIEQQGGRESSWSRRDGGESRKHGRGTGRA</sequence>
<keyword evidence="3" id="KW-1185">Reference proteome</keyword>
<proteinExistence type="predicted"/>
<accession>A0A8T0U7W0</accession>
<dbReference type="Proteomes" id="UP000823388">
    <property type="component" value="Chromosome 3N"/>
</dbReference>
<comment type="caution">
    <text evidence="2">The sequence shown here is derived from an EMBL/GenBank/DDBJ whole genome shotgun (WGS) entry which is preliminary data.</text>
</comment>
<dbReference type="AlphaFoldDB" id="A0A8T0U7W0"/>
<dbReference type="EMBL" id="CM029042">
    <property type="protein sequence ID" value="KAG2617116.1"/>
    <property type="molecule type" value="Genomic_DNA"/>
</dbReference>
<organism evidence="2 3">
    <name type="scientific">Panicum virgatum</name>
    <name type="common">Blackwell switchgrass</name>
    <dbReference type="NCBI Taxonomy" id="38727"/>
    <lineage>
        <taxon>Eukaryota</taxon>
        <taxon>Viridiplantae</taxon>
        <taxon>Streptophyta</taxon>
        <taxon>Embryophyta</taxon>
        <taxon>Tracheophyta</taxon>
        <taxon>Spermatophyta</taxon>
        <taxon>Magnoliopsida</taxon>
        <taxon>Liliopsida</taxon>
        <taxon>Poales</taxon>
        <taxon>Poaceae</taxon>
        <taxon>PACMAD clade</taxon>
        <taxon>Panicoideae</taxon>
        <taxon>Panicodae</taxon>
        <taxon>Paniceae</taxon>
        <taxon>Panicinae</taxon>
        <taxon>Panicum</taxon>
        <taxon>Panicum sect. Hiantes</taxon>
    </lineage>
</organism>
<reference evidence="2" key="1">
    <citation type="submission" date="2020-05" db="EMBL/GenBank/DDBJ databases">
        <title>WGS assembly of Panicum virgatum.</title>
        <authorList>
            <person name="Lovell J.T."/>
            <person name="Jenkins J."/>
            <person name="Shu S."/>
            <person name="Juenger T.E."/>
            <person name="Schmutz J."/>
        </authorList>
    </citation>
    <scope>NUCLEOTIDE SEQUENCE</scope>
    <source>
        <strain evidence="2">AP13</strain>
    </source>
</reference>
<gene>
    <name evidence="2" type="ORF">PVAP13_3NG178483</name>
</gene>
<feature type="region of interest" description="Disordered" evidence="1">
    <location>
        <begin position="31"/>
        <end position="81"/>
    </location>
</feature>